<dbReference type="PROSITE" id="PS51296">
    <property type="entry name" value="RIESKE"/>
    <property type="match status" value="1"/>
</dbReference>
<evidence type="ECO:0000256" key="3">
    <source>
        <dbReference type="ARBA" id="ARBA00023004"/>
    </source>
</evidence>
<keyword evidence="5" id="KW-1133">Transmembrane helix</keyword>
<keyword evidence="5" id="KW-0472">Membrane</keyword>
<dbReference type="GO" id="GO:0051537">
    <property type="term" value="F:2 iron, 2 sulfur cluster binding"/>
    <property type="evidence" value="ECO:0007669"/>
    <property type="project" value="UniProtKB-KW"/>
</dbReference>
<keyword evidence="5" id="KW-0812">Transmembrane</keyword>
<proteinExistence type="predicted"/>
<dbReference type="InParanoid" id="C7PXT6"/>
<evidence type="ECO:0000256" key="4">
    <source>
        <dbReference type="ARBA" id="ARBA00023014"/>
    </source>
</evidence>
<dbReference type="STRING" id="479433.Caci_4533"/>
<reference evidence="7 8" key="1">
    <citation type="journal article" date="2009" name="Stand. Genomic Sci.">
        <title>Complete genome sequence of Catenulispora acidiphila type strain (ID 139908).</title>
        <authorList>
            <person name="Copeland A."/>
            <person name="Lapidus A."/>
            <person name="Glavina Del Rio T."/>
            <person name="Nolan M."/>
            <person name="Lucas S."/>
            <person name="Chen F."/>
            <person name="Tice H."/>
            <person name="Cheng J.F."/>
            <person name="Bruce D."/>
            <person name="Goodwin L."/>
            <person name="Pitluck S."/>
            <person name="Mikhailova N."/>
            <person name="Pati A."/>
            <person name="Ivanova N."/>
            <person name="Mavromatis K."/>
            <person name="Chen A."/>
            <person name="Palaniappan K."/>
            <person name="Chain P."/>
            <person name="Land M."/>
            <person name="Hauser L."/>
            <person name="Chang Y.J."/>
            <person name="Jeffries C.D."/>
            <person name="Chertkov O."/>
            <person name="Brettin T."/>
            <person name="Detter J.C."/>
            <person name="Han C."/>
            <person name="Ali Z."/>
            <person name="Tindall B.J."/>
            <person name="Goker M."/>
            <person name="Bristow J."/>
            <person name="Eisen J.A."/>
            <person name="Markowitz V."/>
            <person name="Hugenholtz P."/>
            <person name="Kyrpides N.C."/>
            <person name="Klenk H.P."/>
        </authorList>
    </citation>
    <scope>NUCLEOTIDE SEQUENCE [LARGE SCALE GENOMIC DNA]</scope>
    <source>
        <strain evidence="8">DSM 44928 / JCM 14897 / NBRC 102108 / NRRL B-24433 / ID139908</strain>
    </source>
</reference>
<dbReference type="Proteomes" id="UP000000851">
    <property type="component" value="Chromosome"/>
</dbReference>
<evidence type="ECO:0000256" key="2">
    <source>
        <dbReference type="ARBA" id="ARBA00022723"/>
    </source>
</evidence>
<evidence type="ECO:0000259" key="6">
    <source>
        <dbReference type="PROSITE" id="PS51296"/>
    </source>
</evidence>
<dbReference type="Pfam" id="PF00355">
    <property type="entry name" value="Rieske"/>
    <property type="match status" value="1"/>
</dbReference>
<dbReference type="Pfam" id="PF09990">
    <property type="entry name" value="DUF2231"/>
    <property type="match status" value="1"/>
</dbReference>
<sequence>MVNNLAIRLEHAVEAVGRNESLGGVSDRWAGLASTLTRDRKLKSLLSGSWLGHPLHPLLTDLPIGAYSMASIIDVTAGGAGAAAARRLVGLGLITTVPTAAAGASDWSDTHGPTQRVGLVHGLLNVTATLTQTASWVARRRGRRGTGMALSGLGLGLTAVAAYLGGYLSYSRGVGVDHTAFQPTVAEWTDVAAAGDLTEEHPLRGEADGVPVVLVKLRGAVYALSATCTHAGGPLDEGMIVDGDCLRCPWHGSVFRLADGGVVRGPAAAAEPCWEVKVENERIQVRSAQPAGNP</sequence>
<dbReference type="OrthoDB" id="9795104at2"/>
<evidence type="ECO:0000313" key="8">
    <source>
        <dbReference type="Proteomes" id="UP000000851"/>
    </source>
</evidence>
<dbReference type="eggNOG" id="COG2146">
    <property type="taxonomic scope" value="Bacteria"/>
</dbReference>
<dbReference type="EMBL" id="CP001700">
    <property type="protein sequence ID" value="ACU73396.1"/>
    <property type="molecule type" value="Genomic_DNA"/>
</dbReference>
<dbReference type="InterPro" id="IPR017941">
    <property type="entry name" value="Rieske_2Fe-2S"/>
</dbReference>
<dbReference type="GO" id="GO:0016705">
    <property type="term" value="F:oxidoreductase activity, acting on paired donors, with incorporation or reduction of molecular oxygen"/>
    <property type="evidence" value="ECO:0007669"/>
    <property type="project" value="UniProtKB-ARBA"/>
</dbReference>
<keyword evidence="3" id="KW-0408">Iron</keyword>
<keyword evidence="2" id="KW-0479">Metal-binding</keyword>
<organism evidence="7 8">
    <name type="scientific">Catenulispora acidiphila (strain DSM 44928 / JCM 14897 / NBRC 102108 / NRRL B-24433 / ID139908)</name>
    <dbReference type="NCBI Taxonomy" id="479433"/>
    <lineage>
        <taxon>Bacteria</taxon>
        <taxon>Bacillati</taxon>
        <taxon>Actinomycetota</taxon>
        <taxon>Actinomycetes</taxon>
        <taxon>Catenulisporales</taxon>
        <taxon>Catenulisporaceae</taxon>
        <taxon>Catenulispora</taxon>
    </lineage>
</organism>
<protein>
    <submittedName>
        <fullName evidence="7">Rieske (2Fe-2S) domain protein</fullName>
    </submittedName>
</protein>
<dbReference type="PANTHER" id="PTHR21496:SF23">
    <property type="entry name" value="3-PHENYLPROPIONATE_CINNAMIC ACID DIOXYGENASE FERREDOXIN SUBUNIT"/>
    <property type="match status" value="1"/>
</dbReference>
<feature type="transmembrane region" description="Helical" evidence="5">
    <location>
        <begin position="149"/>
        <end position="170"/>
    </location>
</feature>
<evidence type="ECO:0000256" key="5">
    <source>
        <dbReference type="SAM" id="Phobius"/>
    </source>
</evidence>
<dbReference type="InterPro" id="IPR019251">
    <property type="entry name" value="DUF2231_TM"/>
</dbReference>
<keyword evidence="4" id="KW-0411">Iron-sulfur</keyword>
<dbReference type="KEGG" id="cai:Caci_4533"/>
<dbReference type="GO" id="GO:0004497">
    <property type="term" value="F:monooxygenase activity"/>
    <property type="evidence" value="ECO:0007669"/>
    <property type="project" value="UniProtKB-ARBA"/>
</dbReference>
<dbReference type="Gene3D" id="2.102.10.10">
    <property type="entry name" value="Rieske [2Fe-2S] iron-sulphur domain"/>
    <property type="match status" value="1"/>
</dbReference>
<gene>
    <name evidence="7" type="ordered locus">Caci_4533</name>
</gene>
<dbReference type="RefSeq" id="WP_015793125.1">
    <property type="nucleotide sequence ID" value="NC_013131.1"/>
</dbReference>
<keyword evidence="8" id="KW-1185">Reference proteome</keyword>
<dbReference type="HOGENOM" id="CLU_065805_0_0_11"/>
<accession>C7PXT6</accession>
<dbReference type="PANTHER" id="PTHR21496">
    <property type="entry name" value="FERREDOXIN-RELATED"/>
    <property type="match status" value="1"/>
</dbReference>
<keyword evidence="1" id="KW-0001">2Fe-2S</keyword>
<evidence type="ECO:0000313" key="7">
    <source>
        <dbReference type="EMBL" id="ACU73396.1"/>
    </source>
</evidence>
<dbReference type="eggNOG" id="COG4244">
    <property type="taxonomic scope" value="Bacteria"/>
</dbReference>
<dbReference type="InterPro" id="IPR036922">
    <property type="entry name" value="Rieske_2Fe-2S_sf"/>
</dbReference>
<dbReference type="AlphaFoldDB" id="C7PXT6"/>
<dbReference type="GO" id="GO:0046872">
    <property type="term" value="F:metal ion binding"/>
    <property type="evidence" value="ECO:0007669"/>
    <property type="project" value="UniProtKB-KW"/>
</dbReference>
<dbReference type="SUPFAM" id="SSF50022">
    <property type="entry name" value="ISP domain"/>
    <property type="match status" value="1"/>
</dbReference>
<evidence type="ECO:0000256" key="1">
    <source>
        <dbReference type="ARBA" id="ARBA00022714"/>
    </source>
</evidence>
<feature type="domain" description="Rieske" evidence="6">
    <location>
        <begin position="189"/>
        <end position="285"/>
    </location>
</feature>
<name>C7PXT6_CATAD</name>